<evidence type="ECO:0000313" key="2">
    <source>
        <dbReference type="Proteomes" id="UP000278792"/>
    </source>
</evidence>
<dbReference type="AlphaFoldDB" id="A0A3N3DVY1"/>
<organism evidence="1 2">
    <name type="scientific">Vibrio ponticus</name>
    <dbReference type="NCBI Taxonomy" id="265668"/>
    <lineage>
        <taxon>Bacteria</taxon>
        <taxon>Pseudomonadati</taxon>
        <taxon>Pseudomonadota</taxon>
        <taxon>Gammaproteobacteria</taxon>
        <taxon>Vibrionales</taxon>
        <taxon>Vibrionaceae</taxon>
        <taxon>Vibrio</taxon>
    </lineage>
</organism>
<name>A0A3N3DVY1_9VIBR</name>
<comment type="caution">
    <text evidence="1">The sequence shown here is derived from an EMBL/GenBank/DDBJ whole genome shotgun (WGS) entry which is preliminary data.</text>
</comment>
<proteinExistence type="predicted"/>
<evidence type="ECO:0000313" key="1">
    <source>
        <dbReference type="EMBL" id="ROV58348.1"/>
    </source>
</evidence>
<dbReference type="EMBL" id="RKIK01000082">
    <property type="protein sequence ID" value="ROV58348.1"/>
    <property type="molecule type" value="Genomic_DNA"/>
</dbReference>
<accession>A0A3N3DVY1</accession>
<reference evidence="1 2" key="1">
    <citation type="submission" date="2018-11" db="EMBL/GenBank/DDBJ databases">
        <title>Vibrio ponticus strain CAIM 1751 pathogenic for the snapper Lutjanus guttatus.</title>
        <authorList>
            <person name="Soto-Rodriguez S."/>
            <person name="Lozano-Olvera R."/>
            <person name="Gomez-Gil B."/>
        </authorList>
    </citation>
    <scope>NUCLEOTIDE SEQUENCE [LARGE SCALE GENOMIC DNA]</scope>
    <source>
        <strain evidence="1 2">CAIM 1751</strain>
    </source>
</reference>
<sequence length="124" mass="13789">MQTPTPKHRNVFQQRMLLASALSWVLVTLMPIINAQGASAGVWARLCTINGFEYVQVEQATASTQHSKPCPFAYFSSLPDFTTTPTLYIKHSLVAEQTDYALLAQSTRFEPAIPRAPPIIRVIL</sequence>
<evidence type="ECO:0008006" key="3">
    <source>
        <dbReference type="Google" id="ProtNLM"/>
    </source>
</evidence>
<dbReference type="RefSeq" id="WP_123783243.1">
    <property type="nucleotide sequence ID" value="NZ_RKIK01000082.1"/>
</dbReference>
<protein>
    <recommendedName>
        <fullName evidence="3">DUF2946 domain-containing protein</fullName>
    </recommendedName>
</protein>
<dbReference type="Proteomes" id="UP000278792">
    <property type="component" value="Unassembled WGS sequence"/>
</dbReference>
<gene>
    <name evidence="1" type="ORF">EGH82_18950</name>
</gene>